<dbReference type="VEuPathDB" id="FungiDB:M747DRAFT_316746"/>
<keyword evidence="4" id="KW-0109">Calcium transport</keyword>
<dbReference type="GO" id="GO:0000329">
    <property type="term" value="C:fungal-type vacuole membrane"/>
    <property type="evidence" value="ECO:0007669"/>
    <property type="project" value="TreeGrafter"/>
</dbReference>
<dbReference type="FunFam" id="1.20.1420.30:FF:000026">
    <property type="entry name" value="Vacuolar calcium ion transporter"/>
    <property type="match status" value="1"/>
</dbReference>
<evidence type="ECO:0000256" key="2">
    <source>
        <dbReference type="ARBA" id="ARBA00008170"/>
    </source>
</evidence>
<name>A0A100ITT0_ASPNG</name>
<keyword evidence="9 11" id="KW-0472">Membrane</keyword>
<dbReference type="VEuPathDB" id="FungiDB:ASPNIDRAFT2_1103197"/>
<keyword evidence="7 11" id="KW-1133">Transmembrane helix</keyword>
<dbReference type="PANTHER" id="PTHR31503">
    <property type="entry name" value="VACUOLAR CALCIUM ION TRANSPORTER"/>
    <property type="match status" value="1"/>
</dbReference>
<proteinExistence type="inferred from homology"/>
<dbReference type="GO" id="GO:0015369">
    <property type="term" value="F:calcium:proton antiporter activity"/>
    <property type="evidence" value="ECO:0007669"/>
    <property type="project" value="InterPro"/>
</dbReference>
<comment type="subcellular location">
    <subcellularLocation>
        <location evidence="1">Endomembrane system</location>
        <topology evidence="1">Multi-pass membrane protein</topology>
    </subcellularLocation>
</comment>
<dbReference type="FunFam" id="1.20.1420.30:FF:000027">
    <property type="entry name" value="Vacuolar calcium ion transporter"/>
    <property type="match status" value="1"/>
</dbReference>
<accession>A0A100ITT0</accession>
<evidence type="ECO:0000256" key="4">
    <source>
        <dbReference type="ARBA" id="ARBA00022568"/>
    </source>
</evidence>
<keyword evidence="6" id="KW-0106">Calcium</keyword>
<dbReference type="NCBIfam" id="TIGR00378">
    <property type="entry name" value="cax"/>
    <property type="match status" value="1"/>
</dbReference>
<evidence type="ECO:0000256" key="10">
    <source>
        <dbReference type="SAM" id="MobiDB-lite"/>
    </source>
</evidence>
<feature type="region of interest" description="Disordered" evidence="10">
    <location>
        <begin position="1"/>
        <end position="55"/>
    </location>
</feature>
<dbReference type="Gene3D" id="1.20.1420.30">
    <property type="entry name" value="NCX, central ion-binding region"/>
    <property type="match status" value="2"/>
</dbReference>
<dbReference type="Proteomes" id="UP000068243">
    <property type="component" value="Unassembled WGS sequence"/>
</dbReference>
<evidence type="ECO:0000313" key="13">
    <source>
        <dbReference type="EMBL" id="GAQ47222.1"/>
    </source>
</evidence>
<feature type="transmembrane region" description="Helical" evidence="11">
    <location>
        <begin position="88"/>
        <end position="108"/>
    </location>
</feature>
<dbReference type="InterPro" id="IPR044880">
    <property type="entry name" value="NCX_ion-bd_dom_sf"/>
</dbReference>
<evidence type="ECO:0000256" key="6">
    <source>
        <dbReference type="ARBA" id="ARBA00022837"/>
    </source>
</evidence>
<feature type="transmembrane region" description="Helical" evidence="11">
    <location>
        <begin position="260"/>
        <end position="281"/>
    </location>
</feature>
<evidence type="ECO:0000256" key="11">
    <source>
        <dbReference type="SAM" id="Phobius"/>
    </source>
</evidence>
<evidence type="ECO:0000256" key="8">
    <source>
        <dbReference type="ARBA" id="ARBA00023065"/>
    </source>
</evidence>
<dbReference type="VEuPathDB" id="FungiDB:ATCC64974_38980"/>
<feature type="compositionally biased region" description="Polar residues" evidence="10">
    <location>
        <begin position="31"/>
        <end position="45"/>
    </location>
</feature>
<feature type="transmembrane region" description="Helical" evidence="11">
    <location>
        <begin position="145"/>
        <end position="167"/>
    </location>
</feature>
<dbReference type="VEuPathDB" id="FungiDB:ASPNIDRAFT2_1157121"/>
<dbReference type="InterPro" id="IPR004713">
    <property type="entry name" value="CaH_exchang"/>
</dbReference>
<keyword evidence="5 11" id="KW-0812">Transmembrane</keyword>
<dbReference type="InterPro" id="IPR004798">
    <property type="entry name" value="CAX-like"/>
</dbReference>
<dbReference type="OMA" id="SHETLDY"/>
<dbReference type="OrthoDB" id="1699231at2759"/>
<dbReference type="GO" id="GO:0006874">
    <property type="term" value="P:intracellular calcium ion homeostasis"/>
    <property type="evidence" value="ECO:0007669"/>
    <property type="project" value="TreeGrafter"/>
</dbReference>
<evidence type="ECO:0000256" key="5">
    <source>
        <dbReference type="ARBA" id="ARBA00022692"/>
    </source>
</evidence>
<protein>
    <submittedName>
        <fullName evidence="13">Vacuolar H+/Ca2+ exchanger</fullName>
    </submittedName>
</protein>
<dbReference type="VEuPathDB" id="FungiDB:ATCC64974_38990"/>
<dbReference type="GO" id="GO:0012505">
    <property type="term" value="C:endomembrane system"/>
    <property type="evidence" value="ECO:0007669"/>
    <property type="project" value="UniProtKB-SubCell"/>
</dbReference>
<dbReference type="VEuPathDB" id="FungiDB:An05g00170"/>
<keyword evidence="3" id="KW-0813">Transport</keyword>
<dbReference type="Pfam" id="PF01699">
    <property type="entry name" value="Na_Ca_ex"/>
    <property type="match status" value="2"/>
</dbReference>
<feature type="transmembrane region" description="Helical" evidence="11">
    <location>
        <begin position="222"/>
        <end position="240"/>
    </location>
</feature>
<evidence type="ECO:0000256" key="3">
    <source>
        <dbReference type="ARBA" id="ARBA00022448"/>
    </source>
</evidence>
<feature type="transmembrane region" description="Helical" evidence="11">
    <location>
        <begin position="179"/>
        <end position="201"/>
    </location>
</feature>
<feature type="transmembrane region" description="Helical" evidence="11">
    <location>
        <begin position="417"/>
        <end position="436"/>
    </location>
</feature>
<keyword evidence="8" id="KW-0406">Ion transport</keyword>
<evidence type="ECO:0000256" key="1">
    <source>
        <dbReference type="ARBA" id="ARBA00004127"/>
    </source>
</evidence>
<dbReference type="PaxDb" id="5061-CADANGAP00004669"/>
<evidence type="ECO:0000256" key="9">
    <source>
        <dbReference type="ARBA" id="ARBA00023136"/>
    </source>
</evidence>
<feature type="domain" description="Sodium/calcium exchanger membrane region" evidence="12">
    <location>
        <begin position="113"/>
        <end position="282"/>
    </location>
</feature>
<reference evidence="14" key="1">
    <citation type="journal article" date="2016" name="Genome Announc.">
        <title>Draft genome sequence of Aspergillus niger strain An76.</title>
        <authorList>
            <person name="Gong W."/>
            <person name="Cheng Z."/>
            <person name="Zhang H."/>
            <person name="Liu L."/>
            <person name="Gao P."/>
            <person name="Wang L."/>
        </authorList>
    </citation>
    <scope>NUCLEOTIDE SEQUENCE [LARGE SCALE GENOMIC DNA]</scope>
    <source>
        <strain evidence="14">An76</strain>
    </source>
</reference>
<dbReference type="PANTHER" id="PTHR31503:SF14">
    <property type="entry name" value="VACUOLAR CALCIUM ION TRANSPORTER"/>
    <property type="match status" value="1"/>
</dbReference>
<organism evidence="13 14">
    <name type="scientific">Aspergillus niger</name>
    <dbReference type="NCBI Taxonomy" id="5061"/>
    <lineage>
        <taxon>Eukaryota</taxon>
        <taxon>Fungi</taxon>
        <taxon>Dikarya</taxon>
        <taxon>Ascomycota</taxon>
        <taxon>Pezizomycotina</taxon>
        <taxon>Eurotiomycetes</taxon>
        <taxon>Eurotiomycetidae</taxon>
        <taxon>Eurotiales</taxon>
        <taxon>Aspergillaceae</taxon>
        <taxon>Aspergillus</taxon>
        <taxon>Aspergillus subgen. Circumdati</taxon>
    </lineage>
</organism>
<sequence>MASNMDGGRRRSRSSQKGDPSQHDGILTPDATRSASKSQSGTILPTHNEKGHRRHHSLFRIDTAGESGRTGVHPLHFLRVCFRSTCTLSMLVNVLWPFVPAAIALHFARPDLHVWVFALNYIAMVPSANLLGFAGGELAKKLPKVFGVLLETFLSSVVEIVLFMVLIHKDKGGNLIPVIQAAILGSILANLLLCLGLCFFFGGIGREDQSFHEAVSEVGSGLLLVAGFGLLIPSAFYSTLKSNASHTHVQISTETLNQSTLIISRATAVILLVAFIMYLFYNLHSHHSIFDEVLEFDEHLDEDREREMKRAKLTLIECFVAIAISLACVCMSAVFLVEEIEDIVNERGVSDNFMGLILVPLVEKAAEHLTAIDEAWDNQINFALFHCLGPSIQTALLNAPLAVIVGWGIDKDMGLNFEIFMIVLVVLSILVVGNFLRDGKSNYLEGGLCVLVYVIIAVTTWYYPQIVAEGESEANHSMDPSSTIISALKDRELSINRDQIKSALAERIEGTEIAKWLTEHLSTDTLLSQEELKLYFQSRFTKDLSQSLIALVTIRYSKLEESGALQSLFTNPNLKATRPLVDDDLRRAIETLNASTAAIQRQTKTLASQYESLNRSITSDDELGLRQNRDNARLRQKHTSERQNIAAASSDLAHALESELRGVSEQASADAKRILSSLTARFKEDDRLIANLERLASGIETSQQDENSAKIASERCTALAQCLADEIRCRLDRLYLESIQAGLMIARTEPAPAENEPLAALEEELESLYPEIEILAEMSTKQQFAEPIIGELSSHHEELQNASHETLDYVLDVVSEMTSSTNGLVKCLQDRESYCGTLEAIAAAHRSEIGDIFLGPPVNRRESLRRSSVQPVSVFTSAQKDNRLHDSQSIAKVLRRVGLSLDSVLHADEASECADNLKEKRYQLTESLNDHGIAADSPLMAELLPTDRAIQLLSTSLHADSEFETSLANLDHQRKLSNLEDDLKGVQKGLEGLDMSVVHRRDRGQEKFVEMWGSKAVDD</sequence>
<feature type="transmembrane region" description="Helical" evidence="11">
    <location>
        <begin position="313"/>
        <end position="337"/>
    </location>
</feature>
<evidence type="ECO:0000259" key="12">
    <source>
        <dbReference type="Pfam" id="PF01699"/>
    </source>
</evidence>
<gene>
    <name evidence="13" type="ORF">ABL_09883</name>
</gene>
<feature type="transmembrane region" description="Helical" evidence="11">
    <location>
        <begin position="443"/>
        <end position="463"/>
    </location>
</feature>
<feature type="domain" description="Sodium/calcium exchanger membrane region" evidence="12">
    <location>
        <begin position="319"/>
        <end position="461"/>
    </location>
</feature>
<dbReference type="EMBL" id="BCMY01000026">
    <property type="protein sequence ID" value="GAQ47222.1"/>
    <property type="molecule type" value="Genomic_DNA"/>
</dbReference>
<comment type="caution">
    <text evidence="13">The sequence shown here is derived from an EMBL/GenBank/DDBJ whole genome shotgun (WGS) entry which is preliminary data.</text>
</comment>
<comment type="similarity">
    <text evidence="2">Belongs to the Ca(2+):cation antiporter (CaCA) (TC 2.A.19) family.</text>
</comment>
<evidence type="ECO:0000313" key="14">
    <source>
        <dbReference type="Proteomes" id="UP000068243"/>
    </source>
</evidence>
<evidence type="ECO:0000256" key="7">
    <source>
        <dbReference type="ARBA" id="ARBA00022989"/>
    </source>
</evidence>
<dbReference type="InterPro" id="IPR004837">
    <property type="entry name" value="NaCa_Exmemb"/>
</dbReference>
<feature type="transmembrane region" description="Helical" evidence="11">
    <location>
        <begin position="114"/>
        <end position="133"/>
    </location>
</feature>
<dbReference type="AlphaFoldDB" id="A0A100ITT0"/>
<dbReference type="VEuPathDB" id="FungiDB:An05g00180"/>